<organism evidence="6 7">
    <name type="scientific">Coniosporium apollinis</name>
    <dbReference type="NCBI Taxonomy" id="61459"/>
    <lineage>
        <taxon>Eukaryota</taxon>
        <taxon>Fungi</taxon>
        <taxon>Dikarya</taxon>
        <taxon>Ascomycota</taxon>
        <taxon>Pezizomycotina</taxon>
        <taxon>Dothideomycetes</taxon>
        <taxon>Dothideomycetes incertae sedis</taxon>
        <taxon>Coniosporium</taxon>
    </lineage>
</organism>
<keyword evidence="4 5" id="KW-0472">Membrane</keyword>
<reference evidence="6" key="1">
    <citation type="submission" date="2022-10" db="EMBL/GenBank/DDBJ databases">
        <title>Culturing micro-colonial fungi from biological soil crusts in the Mojave desert and describing Neophaeococcomyces mojavensis, and introducing the new genera and species Taxawa tesnikishii.</title>
        <authorList>
            <person name="Kurbessoian T."/>
            <person name="Stajich J.E."/>
        </authorList>
    </citation>
    <scope>NUCLEOTIDE SEQUENCE</scope>
    <source>
        <strain evidence="6">TK_1</strain>
    </source>
</reference>
<evidence type="ECO:0000256" key="5">
    <source>
        <dbReference type="SAM" id="Phobius"/>
    </source>
</evidence>
<keyword evidence="2 5" id="KW-0812">Transmembrane</keyword>
<dbReference type="EMBL" id="JAPDRL010000023">
    <property type="protein sequence ID" value="KAJ9665986.1"/>
    <property type="molecule type" value="Genomic_DNA"/>
</dbReference>
<dbReference type="PANTHER" id="PTHR35814:SF1">
    <property type="entry name" value="GLUTATHIONE S-TRANSFERASE-RELATED"/>
    <property type="match status" value="1"/>
</dbReference>
<evidence type="ECO:0000256" key="4">
    <source>
        <dbReference type="ARBA" id="ARBA00023136"/>
    </source>
</evidence>
<evidence type="ECO:0008006" key="8">
    <source>
        <dbReference type="Google" id="ProtNLM"/>
    </source>
</evidence>
<keyword evidence="3 5" id="KW-1133">Transmembrane helix</keyword>
<dbReference type="Gene3D" id="1.20.120.550">
    <property type="entry name" value="Membrane associated eicosanoid/glutathione metabolism-like domain"/>
    <property type="match status" value="1"/>
</dbReference>
<evidence type="ECO:0000256" key="1">
    <source>
        <dbReference type="ARBA" id="ARBA00004370"/>
    </source>
</evidence>
<keyword evidence="7" id="KW-1185">Reference proteome</keyword>
<dbReference type="Proteomes" id="UP001172684">
    <property type="component" value="Unassembled WGS sequence"/>
</dbReference>
<proteinExistence type="predicted"/>
<evidence type="ECO:0000256" key="3">
    <source>
        <dbReference type="ARBA" id="ARBA00022989"/>
    </source>
</evidence>
<sequence>MSYQIGIGVPMPMLLPVTGIFTLPFAGYLTFLANRTVYHRLKSEKYMGDGLADSSDPHTDPLYLTSRAHANFLENVPLAFVFAAVAELNGANRRWLTAAMSTLLALRVAHVELGLMRERSIGLGRSVGHFGSQAITLGLAGYSS</sequence>
<comment type="subcellular location">
    <subcellularLocation>
        <location evidence="1">Membrane</location>
    </subcellularLocation>
</comment>
<accession>A0ABQ9NUC1</accession>
<dbReference type="InterPro" id="IPR023352">
    <property type="entry name" value="MAPEG-like_dom_sf"/>
</dbReference>
<evidence type="ECO:0000313" key="7">
    <source>
        <dbReference type="Proteomes" id="UP001172684"/>
    </source>
</evidence>
<protein>
    <recommendedName>
        <fullName evidence="8">MAPEG family protein</fullName>
    </recommendedName>
</protein>
<evidence type="ECO:0000256" key="2">
    <source>
        <dbReference type="ARBA" id="ARBA00022692"/>
    </source>
</evidence>
<dbReference type="Pfam" id="PF01124">
    <property type="entry name" value="MAPEG"/>
    <property type="match status" value="1"/>
</dbReference>
<gene>
    <name evidence="6" type="ORF">H2201_003897</name>
</gene>
<comment type="caution">
    <text evidence="6">The sequence shown here is derived from an EMBL/GenBank/DDBJ whole genome shotgun (WGS) entry which is preliminary data.</text>
</comment>
<dbReference type="InterPro" id="IPR001129">
    <property type="entry name" value="Membr-assoc_MAPEG"/>
</dbReference>
<feature type="transmembrane region" description="Helical" evidence="5">
    <location>
        <begin position="12"/>
        <end position="33"/>
    </location>
</feature>
<name>A0ABQ9NUC1_9PEZI</name>
<dbReference type="SUPFAM" id="SSF161084">
    <property type="entry name" value="MAPEG domain-like"/>
    <property type="match status" value="1"/>
</dbReference>
<evidence type="ECO:0000313" key="6">
    <source>
        <dbReference type="EMBL" id="KAJ9665986.1"/>
    </source>
</evidence>
<dbReference type="PANTHER" id="PTHR35814">
    <property type="match status" value="1"/>
</dbReference>